<evidence type="ECO:0000313" key="3">
    <source>
        <dbReference type="Proteomes" id="UP000648187"/>
    </source>
</evidence>
<proteinExistence type="predicted"/>
<name>A0A835GL61_SPOEX</name>
<dbReference type="SUPFAM" id="SSF57903">
    <property type="entry name" value="FYVE/PHD zinc finger"/>
    <property type="match status" value="1"/>
</dbReference>
<dbReference type="PANTHER" id="PTHR46601:SF2">
    <property type="entry name" value="UBIQUITIN-LIKE PROTEASE FAMILY PROFILE DOMAIN-CONTAINING PROTEIN"/>
    <property type="match status" value="1"/>
</dbReference>
<dbReference type="EMBL" id="JACKWZ010000063">
    <property type="protein sequence ID" value="KAF9417937.1"/>
    <property type="molecule type" value="Genomic_DNA"/>
</dbReference>
<evidence type="ECO:0000256" key="1">
    <source>
        <dbReference type="SAM" id="MobiDB-lite"/>
    </source>
</evidence>
<accession>A0A835GL61</accession>
<feature type="region of interest" description="Disordered" evidence="1">
    <location>
        <begin position="144"/>
        <end position="264"/>
    </location>
</feature>
<feature type="compositionally biased region" description="Basic and acidic residues" evidence="1">
    <location>
        <begin position="212"/>
        <end position="224"/>
    </location>
</feature>
<gene>
    <name evidence="2" type="ORF">HW555_005082</name>
</gene>
<dbReference type="Proteomes" id="UP000648187">
    <property type="component" value="Unassembled WGS sequence"/>
</dbReference>
<feature type="compositionally biased region" description="Polar residues" evidence="1">
    <location>
        <begin position="239"/>
        <end position="252"/>
    </location>
</feature>
<feature type="region of interest" description="Disordered" evidence="1">
    <location>
        <begin position="694"/>
        <end position="719"/>
    </location>
</feature>
<dbReference type="AlphaFoldDB" id="A0A835GL61"/>
<dbReference type="PANTHER" id="PTHR46601">
    <property type="entry name" value="ULP_PROTEASE DOMAIN-CONTAINING PROTEIN"/>
    <property type="match status" value="1"/>
</dbReference>
<organism evidence="2 3">
    <name type="scientific">Spodoptera exigua</name>
    <name type="common">Beet armyworm</name>
    <name type="synonym">Noctua fulgens</name>
    <dbReference type="NCBI Taxonomy" id="7107"/>
    <lineage>
        <taxon>Eukaryota</taxon>
        <taxon>Metazoa</taxon>
        <taxon>Ecdysozoa</taxon>
        <taxon>Arthropoda</taxon>
        <taxon>Hexapoda</taxon>
        <taxon>Insecta</taxon>
        <taxon>Pterygota</taxon>
        <taxon>Neoptera</taxon>
        <taxon>Endopterygota</taxon>
        <taxon>Lepidoptera</taxon>
        <taxon>Glossata</taxon>
        <taxon>Ditrysia</taxon>
        <taxon>Noctuoidea</taxon>
        <taxon>Noctuidae</taxon>
        <taxon>Amphipyrinae</taxon>
        <taxon>Spodoptera</taxon>
    </lineage>
</organism>
<feature type="compositionally biased region" description="Polar residues" evidence="1">
    <location>
        <begin position="694"/>
        <end position="709"/>
    </location>
</feature>
<sequence>MSRFYRSKKLISLCKEDERQESINGLAEELERESALLLLQPSVILPSNSEDQDTMGISSVLSEHPDNISTAGSEIIAINTEPIVVEKENISSNIPEEESLSETRKRKQNKNMRLLGKRYKGHKVKKVDDITKLEEILKSDRQLKEKPCNHGAEKKSDRSIAMPLSGAEKTRRYRERLKNERPDEYAAQIKRNLDRLKSKKKKISEMPTEEAEQQRKKWREEKRKSCAKKKQKQVKSANEPENTISDDVSRVTSGRKETRTQHKEKKQIRYLLDTLVESYKKYRDGGGRYGFTTFFNHKPFYVLSPRLNARDTCLCIKHSNLEFQHATLRRCGALKMGMREALSNVACNTKNYTCMYDKCELCKDKKLDFESPENSKPDDNNVSWLHWERQDHIYSKKEEAKTKEVKTKRTKKVTKSGKLQDLKNIFSEELHNFKKHHYNMQQQQSQYQKAISQLKDNEVVLVCDFSESYEAKLASEIQAMHFGASKNQITLHTGMVYWRDKTQSFCTIAESNNHHPPAIWAHLTPIIQLIKEETPNVNVIHFFSDGPSSQYRQKNNFFLLAHFAKELQLSFATWSFFESGHGKSVADGVGGSVKRALDRKVCQGFDVTDAKDAYDILKQCLKVTKVFLVPDSAITDINKILPKNIQILKGTLQVHQIMTQDENIIKFRDVSCFCEPFRGRCTCFQPQIHSVVSTTNRGGDRIQQNLQSSPKPPKPEQPKRPVLVDISLQQVINPIQIKHITGESFEDGSLGAASPLGTLNISDIESLKNLAMNINDSEEPVELMDIDVIPIIIAPEPKSTVGKRPGKENKSIKNWSSCNLLCQKCKSSIVGRKAKCMSCKKLYCEECTEGPTEWDYLCDTCLEGGIVVCVTLMAHPHMPGGTAGGQPGHAAGTCIFYLRHARLLVPAAVCLRLRYGVVVLSYSFK</sequence>
<feature type="compositionally biased region" description="Basic and acidic residues" evidence="1">
    <location>
        <begin position="144"/>
        <end position="158"/>
    </location>
</feature>
<protein>
    <submittedName>
        <fullName evidence="2">Uncharacterized protein</fullName>
    </submittedName>
</protein>
<dbReference type="InterPro" id="IPR011011">
    <property type="entry name" value="Znf_FYVE_PHD"/>
</dbReference>
<keyword evidence="3" id="KW-1185">Reference proteome</keyword>
<comment type="caution">
    <text evidence="2">The sequence shown here is derived from an EMBL/GenBank/DDBJ whole genome shotgun (WGS) entry which is preliminary data.</text>
</comment>
<reference evidence="2" key="1">
    <citation type="submission" date="2020-08" db="EMBL/GenBank/DDBJ databases">
        <title>Spodoptera exigua strain:BAW_Kor-Di-RS1 Genome sequencing and assembly.</title>
        <authorList>
            <person name="Kim J."/>
            <person name="Nam H.Y."/>
            <person name="Kwon M."/>
            <person name="Choi J.H."/>
            <person name="Cho S.R."/>
            <person name="Kim G.-H."/>
        </authorList>
    </citation>
    <scope>NUCLEOTIDE SEQUENCE</scope>
    <source>
        <strain evidence="2">BAW_Kor-Di-RS1</strain>
        <tissue evidence="2">Whole-body</tissue>
    </source>
</reference>
<evidence type="ECO:0000313" key="2">
    <source>
        <dbReference type="EMBL" id="KAF9417937.1"/>
    </source>
</evidence>